<proteinExistence type="inferred from homology"/>
<evidence type="ECO:0000259" key="4">
    <source>
        <dbReference type="Pfam" id="PF22725"/>
    </source>
</evidence>
<dbReference type="GO" id="GO:0000166">
    <property type="term" value="F:nucleotide binding"/>
    <property type="evidence" value="ECO:0007669"/>
    <property type="project" value="InterPro"/>
</dbReference>
<dbReference type="Pfam" id="PF01408">
    <property type="entry name" value="GFO_IDH_MocA"/>
    <property type="match status" value="1"/>
</dbReference>
<dbReference type="Pfam" id="PF22725">
    <property type="entry name" value="GFO_IDH_MocA_C3"/>
    <property type="match status" value="1"/>
</dbReference>
<accession>A0A504JQW9</accession>
<comment type="caution">
    <text evidence="5">The sequence shown here is derived from an EMBL/GenBank/DDBJ whole genome shotgun (WGS) entry which is preliminary data.</text>
</comment>
<dbReference type="EMBL" id="VFWZ01000001">
    <property type="protein sequence ID" value="TPN89161.1"/>
    <property type="molecule type" value="Genomic_DNA"/>
</dbReference>
<dbReference type="PANTHER" id="PTHR22604:SF105">
    <property type="entry name" value="TRANS-1,2-DIHYDROBENZENE-1,2-DIOL DEHYDROGENASE"/>
    <property type="match status" value="1"/>
</dbReference>
<keyword evidence="6" id="KW-1185">Reference proteome</keyword>
<dbReference type="SUPFAM" id="SSF55347">
    <property type="entry name" value="Glyceraldehyde-3-phosphate dehydrogenase-like, C-terminal domain"/>
    <property type="match status" value="1"/>
</dbReference>
<evidence type="ECO:0000313" key="5">
    <source>
        <dbReference type="EMBL" id="TPN89161.1"/>
    </source>
</evidence>
<gene>
    <name evidence="5" type="ORF">FHK87_02750</name>
</gene>
<evidence type="ECO:0000313" key="6">
    <source>
        <dbReference type="Proteomes" id="UP000315540"/>
    </source>
</evidence>
<evidence type="ECO:0000256" key="1">
    <source>
        <dbReference type="ARBA" id="ARBA00010928"/>
    </source>
</evidence>
<dbReference type="InterPro" id="IPR055170">
    <property type="entry name" value="GFO_IDH_MocA-like_dom"/>
</dbReference>
<name>A0A504JQW9_9FLAO</name>
<organism evidence="5 6">
    <name type="scientific">Aquimarina algicola</name>
    <dbReference type="NCBI Taxonomy" id="2589995"/>
    <lineage>
        <taxon>Bacteria</taxon>
        <taxon>Pseudomonadati</taxon>
        <taxon>Bacteroidota</taxon>
        <taxon>Flavobacteriia</taxon>
        <taxon>Flavobacteriales</taxon>
        <taxon>Flavobacteriaceae</taxon>
        <taxon>Aquimarina</taxon>
    </lineage>
</organism>
<dbReference type="SUPFAM" id="SSF51735">
    <property type="entry name" value="NAD(P)-binding Rossmann-fold domains"/>
    <property type="match status" value="1"/>
</dbReference>
<evidence type="ECO:0000256" key="2">
    <source>
        <dbReference type="ARBA" id="ARBA00023002"/>
    </source>
</evidence>
<protein>
    <submittedName>
        <fullName evidence="5">Gfo/Idh/MocA family oxidoreductase</fullName>
    </submittedName>
</protein>
<dbReference type="RefSeq" id="WP_140589486.1">
    <property type="nucleotide sequence ID" value="NZ_VFWZ01000001.1"/>
</dbReference>
<feature type="domain" description="Gfo/Idh/MocA-like oxidoreductase N-terminal" evidence="3">
    <location>
        <begin position="5"/>
        <end position="121"/>
    </location>
</feature>
<dbReference type="InterPro" id="IPR000683">
    <property type="entry name" value="Gfo/Idh/MocA-like_OxRdtase_N"/>
</dbReference>
<dbReference type="AlphaFoldDB" id="A0A504JQW9"/>
<dbReference type="Gene3D" id="3.30.360.10">
    <property type="entry name" value="Dihydrodipicolinate Reductase, domain 2"/>
    <property type="match status" value="1"/>
</dbReference>
<comment type="similarity">
    <text evidence="1">Belongs to the Gfo/Idh/MocA family.</text>
</comment>
<evidence type="ECO:0000259" key="3">
    <source>
        <dbReference type="Pfam" id="PF01408"/>
    </source>
</evidence>
<dbReference type="PANTHER" id="PTHR22604">
    <property type="entry name" value="OXIDOREDUCTASES"/>
    <property type="match status" value="1"/>
</dbReference>
<feature type="domain" description="GFO/IDH/MocA-like oxidoreductase" evidence="4">
    <location>
        <begin position="132"/>
        <end position="235"/>
    </location>
</feature>
<dbReference type="Proteomes" id="UP000315540">
    <property type="component" value="Unassembled WGS sequence"/>
</dbReference>
<keyword evidence="2" id="KW-0560">Oxidoreductase</keyword>
<reference evidence="5 6" key="1">
    <citation type="submission" date="2019-06" db="EMBL/GenBank/DDBJ databases">
        <authorList>
            <person name="Meng X."/>
        </authorList>
    </citation>
    <scope>NUCLEOTIDE SEQUENCE [LARGE SCALE GENOMIC DNA]</scope>
    <source>
        <strain evidence="5 6">M625</strain>
    </source>
</reference>
<dbReference type="Gene3D" id="3.40.50.720">
    <property type="entry name" value="NAD(P)-binding Rossmann-like Domain"/>
    <property type="match status" value="1"/>
</dbReference>
<dbReference type="InterPro" id="IPR050984">
    <property type="entry name" value="Gfo/Idh/MocA_domain"/>
</dbReference>
<dbReference type="InterPro" id="IPR036291">
    <property type="entry name" value="NAD(P)-bd_dom_sf"/>
</dbReference>
<dbReference type="GO" id="GO:0016491">
    <property type="term" value="F:oxidoreductase activity"/>
    <property type="evidence" value="ECO:0007669"/>
    <property type="project" value="UniProtKB-KW"/>
</dbReference>
<dbReference type="OrthoDB" id="9815825at2"/>
<sequence>MNNIIKWGIIGCGKIAHKFAQDLSKVPNAKLYAIASRDFDKAKEFGKKYDVSNYYGNYQDLARDQEVIVIYIATPHPFHHTNTIMCLNHKKAVLCEKPFAMNIDQVKEMISTAKMNNVFLMEALWTYFLPHYQYVIELIETKKYGKIKSLKADFGFEAIFDPNSRLFNKKLGGGSLLDIGIYPLFCALSLIGIPEKIDAKAVLTSTGVDEECMIQLEYKNNINAHLYSTLNKKTDTEAIIELEDANIIICNRFHEPTSVIIESNQQSKKIEFDVDTYGYNFEAIHVQEMLAQNRIESTIMTFEKSLQLISLLDAVRAQIGLYYD</sequence>